<dbReference type="InterPro" id="IPR023397">
    <property type="entry name" value="SAM-dep_MeTrfase_MraW_recog"/>
</dbReference>
<comment type="subcellular location">
    <subcellularLocation>
        <location evidence="6">Cytoplasm</location>
    </subcellularLocation>
</comment>
<dbReference type="SUPFAM" id="SSF81799">
    <property type="entry name" value="Putative methyltransferase TM0872, insert domain"/>
    <property type="match status" value="1"/>
</dbReference>
<dbReference type="SUPFAM" id="SSF53335">
    <property type="entry name" value="S-adenosyl-L-methionine-dependent methyltransferases"/>
    <property type="match status" value="1"/>
</dbReference>
<feature type="binding site" evidence="6">
    <location>
        <position position="168"/>
    </location>
    <ligand>
        <name>S-adenosyl-L-methionine</name>
        <dbReference type="ChEBI" id="CHEBI:59789"/>
    </ligand>
</feature>
<feature type="binding site" evidence="6">
    <location>
        <position position="175"/>
    </location>
    <ligand>
        <name>S-adenosyl-L-methionine</name>
        <dbReference type="ChEBI" id="CHEBI:59789"/>
    </ligand>
</feature>
<dbReference type="Gene3D" id="1.10.150.170">
    <property type="entry name" value="Putative methyltransferase TM0872, insert domain"/>
    <property type="match status" value="1"/>
</dbReference>
<comment type="function">
    <text evidence="6">Specifically methylates the N4 position of cytidine in position 1402 (C1402) of 16S rRNA.</text>
</comment>
<keyword evidence="5 6" id="KW-0949">S-adenosyl-L-methionine</keyword>
<dbReference type="HAMAP" id="MF_01007">
    <property type="entry name" value="16SrRNA_methyltr_H"/>
    <property type="match status" value="1"/>
</dbReference>
<keyword evidence="2 6" id="KW-0698">rRNA processing</keyword>
<proteinExistence type="inferred from homology"/>
<evidence type="ECO:0000256" key="4">
    <source>
        <dbReference type="ARBA" id="ARBA00022679"/>
    </source>
</evidence>
<sequence>MAWPALDPGRLLERCGNAAPRGMAVHDRTRLIGRLPHLRTRACPHALYYAVTIILCEKNMPSPDAEQVANCFRHTSVLLEGAVDALVHDARGVYLDGTFGRGGHSRLILDRLDAQGQLLAMDRDPQAIAAAADIDDPRFQIAQREFAQLAEFAREQGVFGKLSGVLLDVGVSSPQLDDPERGFSFMRDGPLDMRMDPTQGQSVADFLARASEADIAYVFKTYGEERYAKRLARAVVTRRVEKPFTHTVDLAEVLKVAHPAWEKGRHPATKAFQGLRIFVNGELEQLDSALDAALEALAPGGHLVVISFHSLEDRRVKRFIRHHVRGDTDLPRGVPIRDDQMNRRLEALGKGVRPSEEEVDANPRARSAVMRAARKRM</sequence>
<name>L9UCY9_9GAMM</name>
<evidence type="ECO:0000256" key="5">
    <source>
        <dbReference type="ARBA" id="ARBA00022691"/>
    </source>
</evidence>
<feature type="binding site" evidence="6">
    <location>
        <begin position="102"/>
        <end position="104"/>
    </location>
    <ligand>
        <name>S-adenosyl-L-methionine</name>
        <dbReference type="ChEBI" id="CHEBI:59789"/>
    </ligand>
</feature>
<keyword evidence="3 6" id="KW-0489">Methyltransferase</keyword>
<protein>
    <recommendedName>
        <fullName evidence="6">Ribosomal RNA small subunit methyltransferase H</fullName>
        <ecNumber evidence="6">2.1.1.199</ecNumber>
    </recommendedName>
    <alternativeName>
        <fullName evidence="6">16S rRNA m(4)C1402 methyltransferase</fullName>
    </alternativeName>
    <alternativeName>
        <fullName evidence="6">rRNA (cytosine-N(4)-)-methyltransferase RsmH</fullName>
    </alternativeName>
</protein>
<dbReference type="AntiFam" id="ANF00046">
    <property type="entry name" value="Overlaps RNaseP, same strand"/>
</dbReference>
<keyword evidence="4 6" id="KW-0808">Transferase</keyword>
<evidence type="ECO:0000256" key="6">
    <source>
        <dbReference type="HAMAP-Rule" id="MF_01007"/>
    </source>
</evidence>
<evidence type="ECO:0000256" key="3">
    <source>
        <dbReference type="ARBA" id="ARBA00022603"/>
    </source>
</evidence>
<reference evidence="7 8" key="1">
    <citation type="journal article" date="2013" name="Genome Announc.">
        <title>Draft Genome of the Marine Gammaproteobacterium Halomonas titanicae.</title>
        <authorList>
            <person name="Sanchez-Porro C."/>
            <person name="de la Haba R.R."/>
            <person name="Cruz-Hernandez N."/>
            <person name="Gonzalez J.M."/>
            <person name="Reyes-Guirao C."/>
            <person name="Navarro-Sampedro L."/>
            <person name="Carballo M."/>
            <person name="Ventosa A."/>
        </authorList>
    </citation>
    <scope>NUCLEOTIDE SEQUENCE [LARGE SCALE GENOMIC DNA]</scope>
    <source>
        <strain evidence="7 8">BH1</strain>
    </source>
</reference>
<dbReference type="GO" id="GO:0071424">
    <property type="term" value="F:rRNA (cytosine-N4-)-methyltransferase activity"/>
    <property type="evidence" value="ECO:0007669"/>
    <property type="project" value="UniProtKB-UniRule"/>
</dbReference>
<dbReference type="PATRIC" id="fig|1204738.3.peg.923"/>
<dbReference type="GO" id="GO:0070475">
    <property type="term" value="P:rRNA base methylation"/>
    <property type="evidence" value="ECO:0007669"/>
    <property type="project" value="UniProtKB-UniRule"/>
</dbReference>
<dbReference type="PANTHER" id="PTHR11265">
    <property type="entry name" value="S-ADENOSYL-METHYLTRANSFERASE MRAW"/>
    <property type="match status" value="1"/>
</dbReference>
<comment type="catalytic activity">
    <reaction evidence="6">
        <text>cytidine(1402) in 16S rRNA + S-adenosyl-L-methionine = N(4)-methylcytidine(1402) in 16S rRNA + S-adenosyl-L-homocysteine + H(+)</text>
        <dbReference type="Rhea" id="RHEA:42928"/>
        <dbReference type="Rhea" id="RHEA-COMP:10286"/>
        <dbReference type="Rhea" id="RHEA-COMP:10287"/>
        <dbReference type="ChEBI" id="CHEBI:15378"/>
        <dbReference type="ChEBI" id="CHEBI:57856"/>
        <dbReference type="ChEBI" id="CHEBI:59789"/>
        <dbReference type="ChEBI" id="CHEBI:74506"/>
        <dbReference type="ChEBI" id="CHEBI:82748"/>
        <dbReference type="EC" id="2.1.1.199"/>
    </reaction>
</comment>
<evidence type="ECO:0000313" key="7">
    <source>
        <dbReference type="EMBL" id="ELY22078.1"/>
    </source>
</evidence>
<dbReference type="Pfam" id="PF01795">
    <property type="entry name" value="Methyltransf_5"/>
    <property type="match status" value="1"/>
</dbReference>
<dbReference type="NCBIfam" id="TIGR00006">
    <property type="entry name" value="16S rRNA (cytosine(1402)-N(4))-methyltransferase RsmH"/>
    <property type="match status" value="1"/>
</dbReference>
<dbReference type="AlphaFoldDB" id="L9UCY9"/>
<dbReference type="GO" id="GO:0005737">
    <property type="term" value="C:cytoplasm"/>
    <property type="evidence" value="ECO:0007669"/>
    <property type="project" value="UniProtKB-SubCell"/>
</dbReference>
<feature type="binding site" evidence="6">
    <location>
        <position position="122"/>
    </location>
    <ligand>
        <name>S-adenosyl-L-methionine</name>
        <dbReference type="ChEBI" id="CHEBI:59789"/>
    </ligand>
</feature>
<feature type="binding site" evidence="6">
    <location>
        <position position="146"/>
    </location>
    <ligand>
        <name>S-adenosyl-L-methionine</name>
        <dbReference type="ChEBI" id="CHEBI:59789"/>
    </ligand>
</feature>
<dbReference type="Proteomes" id="UP000011651">
    <property type="component" value="Unassembled WGS sequence"/>
</dbReference>
<organism evidence="7 8">
    <name type="scientific">Vreelandella titanicae BH1</name>
    <dbReference type="NCBI Taxonomy" id="1204738"/>
    <lineage>
        <taxon>Bacteria</taxon>
        <taxon>Pseudomonadati</taxon>
        <taxon>Pseudomonadota</taxon>
        <taxon>Gammaproteobacteria</taxon>
        <taxon>Oceanospirillales</taxon>
        <taxon>Halomonadaceae</taxon>
        <taxon>Vreelandella</taxon>
    </lineage>
</organism>
<accession>L9UCY9</accession>
<dbReference type="EMBL" id="AOPO01000002">
    <property type="protein sequence ID" value="ELY22078.1"/>
    <property type="molecule type" value="Genomic_DNA"/>
</dbReference>
<evidence type="ECO:0000313" key="8">
    <source>
        <dbReference type="Proteomes" id="UP000011651"/>
    </source>
</evidence>
<dbReference type="InterPro" id="IPR002903">
    <property type="entry name" value="RsmH"/>
</dbReference>
<comment type="caution">
    <text evidence="7">The sequence shown here is derived from an EMBL/GenBank/DDBJ whole genome shotgun (WGS) entry which is preliminary data.</text>
</comment>
<comment type="similarity">
    <text evidence="1 6">Belongs to the methyltransferase superfamily. RsmH family.</text>
</comment>
<dbReference type="InterPro" id="IPR029063">
    <property type="entry name" value="SAM-dependent_MTases_sf"/>
</dbReference>
<dbReference type="Gene3D" id="3.40.50.150">
    <property type="entry name" value="Vaccinia Virus protein VP39"/>
    <property type="match status" value="1"/>
</dbReference>
<evidence type="ECO:0000256" key="2">
    <source>
        <dbReference type="ARBA" id="ARBA00022552"/>
    </source>
</evidence>
<evidence type="ECO:0000256" key="1">
    <source>
        <dbReference type="ARBA" id="ARBA00010396"/>
    </source>
</evidence>
<dbReference type="PANTHER" id="PTHR11265:SF0">
    <property type="entry name" value="12S RRNA N4-METHYLCYTIDINE METHYLTRANSFERASE"/>
    <property type="match status" value="1"/>
</dbReference>
<dbReference type="EC" id="2.1.1.199" evidence="6"/>
<keyword evidence="6" id="KW-0963">Cytoplasm</keyword>
<gene>
    <name evidence="6" type="primary">rsmH</name>
    <name evidence="7" type="ORF">HALTITAN_0625</name>
</gene>